<proteinExistence type="predicted"/>
<comment type="caution">
    <text evidence="1">The sequence shown here is derived from an EMBL/GenBank/DDBJ whole genome shotgun (WGS) entry which is preliminary data.</text>
</comment>
<name>A0A7X9NLP3_9ENTE</name>
<protein>
    <submittedName>
        <fullName evidence="1">Uncharacterized protein</fullName>
    </submittedName>
</protein>
<dbReference type="Proteomes" id="UP000588071">
    <property type="component" value="Unassembled WGS sequence"/>
</dbReference>
<accession>A0A7X9NLP3</accession>
<dbReference type="RefSeq" id="WP_168930604.1">
    <property type="nucleotide sequence ID" value="NZ_JABAFV010000005.1"/>
</dbReference>
<evidence type="ECO:0000313" key="1">
    <source>
        <dbReference type="EMBL" id="NME49489.1"/>
    </source>
</evidence>
<organism evidence="1 2">
    <name type="scientific">Enterococcus cecorum</name>
    <dbReference type="NCBI Taxonomy" id="44008"/>
    <lineage>
        <taxon>Bacteria</taxon>
        <taxon>Bacillati</taxon>
        <taxon>Bacillota</taxon>
        <taxon>Bacilli</taxon>
        <taxon>Lactobacillales</taxon>
        <taxon>Enterococcaceae</taxon>
        <taxon>Enterococcus</taxon>
    </lineage>
</organism>
<gene>
    <name evidence="1" type="ORF">HF857_04355</name>
</gene>
<evidence type="ECO:0000313" key="2">
    <source>
        <dbReference type="Proteomes" id="UP000588071"/>
    </source>
</evidence>
<dbReference type="AlphaFoldDB" id="A0A7X9NLP3"/>
<sequence>MDDWYQKLNKRIYHNCKIYYNQYSQLSQMTEEQRGISGGLYQALNIVANEYVINIGYEHRKYRRLVTNMERLLGIGN</sequence>
<reference evidence="1 2" key="1">
    <citation type="submission" date="2020-04" db="EMBL/GenBank/DDBJ databases">
        <authorList>
            <person name="Hitch T.C.A."/>
            <person name="Wylensek D."/>
            <person name="Clavel T."/>
        </authorList>
    </citation>
    <scope>NUCLEOTIDE SEQUENCE [LARGE SCALE GENOMIC DNA]</scope>
    <source>
        <strain evidence="1 2">WCA-380-WT-3C</strain>
    </source>
</reference>
<dbReference type="EMBL" id="JABAFV010000005">
    <property type="protein sequence ID" value="NME49489.1"/>
    <property type="molecule type" value="Genomic_DNA"/>
</dbReference>